<comment type="subcellular location">
    <subcellularLocation>
        <location evidence="1">Cell membrane</location>
        <topology evidence="1">Multi-pass membrane protein</topology>
    </subcellularLocation>
</comment>
<comment type="caution">
    <text evidence="8">The sequence shown here is derived from an EMBL/GenBank/DDBJ whole genome shotgun (WGS) entry which is preliminary data.</text>
</comment>
<keyword evidence="2" id="KW-1003">Cell membrane</keyword>
<evidence type="ECO:0000313" key="8">
    <source>
        <dbReference type="EMBL" id="GAA3370998.1"/>
    </source>
</evidence>
<evidence type="ECO:0000256" key="4">
    <source>
        <dbReference type="ARBA" id="ARBA00022989"/>
    </source>
</evidence>
<keyword evidence="9" id="KW-1185">Reference proteome</keyword>
<keyword evidence="5 6" id="KW-0472">Membrane</keyword>
<evidence type="ECO:0000256" key="5">
    <source>
        <dbReference type="ARBA" id="ARBA00023136"/>
    </source>
</evidence>
<protein>
    <recommendedName>
        <fullName evidence="7">MASE1 domain-containing protein</fullName>
    </recommendedName>
</protein>
<reference evidence="9" key="1">
    <citation type="journal article" date="2019" name="Int. J. Syst. Evol. Microbiol.">
        <title>The Global Catalogue of Microorganisms (GCM) 10K type strain sequencing project: providing services to taxonomists for standard genome sequencing and annotation.</title>
        <authorList>
            <consortium name="The Broad Institute Genomics Platform"/>
            <consortium name="The Broad Institute Genome Sequencing Center for Infectious Disease"/>
            <person name="Wu L."/>
            <person name="Ma J."/>
        </authorList>
    </citation>
    <scope>NUCLEOTIDE SEQUENCE [LARGE SCALE GENOMIC DNA]</scope>
    <source>
        <strain evidence="9">JCM 9651</strain>
    </source>
</reference>
<evidence type="ECO:0000259" key="7">
    <source>
        <dbReference type="Pfam" id="PF05231"/>
    </source>
</evidence>
<sequence length="150" mass="15897">MIVREPHEALHLPRYAPEGPAARCADGALAVPFRASVPRGARPPGTCRTTERAHATPRLNVATVGIMAGNTLAPLCAYLMLRRVGFRVALDRLWDGLALVFLGALAGMLISATTGTAVLVLSGILHADTFWSAWSACPERARVATRGGRS</sequence>
<keyword evidence="4 6" id="KW-1133">Transmembrane helix</keyword>
<accession>A0ABP6S9A6</accession>
<evidence type="ECO:0000256" key="1">
    <source>
        <dbReference type="ARBA" id="ARBA00004651"/>
    </source>
</evidence>
<feature type="domain" description="MASE1" evidence="7">
    <location>
        <begin position="63"/>
        <end position="136"/>
    </location>
</feature>
<evidence type="ECO:0000256" key="6">
    <source>
        <dbReference type="SAM" id="Phobius"/>
    </source>
</evidence>
<feature type="transmembrane region" description="Helical" evidence="6">
    <location>
        <begin position="93"/>
        <end position="125"/>
    </location>
</feature>
<evidence type="ECO:0000256" key="2">
    <source>
        <dbReference type="ARBA" id="ARBA00022475"/>
    </source>
</evidence>
<gene>
    <name evidence="8" type="ORF">GCM10020367_19900</name>
</gene>
<dbReference type="EMBL" id="BAAAYL010000001">
    <property type="protein sequence ID" value="GAA3370998.1"/>
    <property type="molecule type" value="Genomic_DNA"/>
</dbReference>
<dbReference type="Proteomes" id="UP001499990">
    <property type="component" value="Unassembled WGS sequence"/>
</dbReference>
<organism evidence="8 9">
    <name type="scientific">Streptomyces sannanensis</name>
    <dbReference type="NCBI Taxonomy" id="285536"/>
    <lineage>
        <taxon>Bacteria</taxon>
        <taxon>Bacillati</taxon>
        <taxon>Actinomycetota</taxon>
        <taxon>Actinomycetes</taxon>
        <taxon>Kitasatosporales</taxon>
        <taxon>Streptomycetaceae</taxon>
        <taxon>Streptomyces</taxon>
    </lineage>
</organism>
<dbReference type="InterPro" id="IPR007895">
    <property type="entry name" value="MASE1"/>
</dbReference>
<proteinExistence type="predicted"/>
<evidence type="ECO:0000313" key="9">
    <source>
        <dbReference type="Proteomes" id="UP001499990"/>
    </source>
</evidence>
<name>A0ABP6S9A6_9ACTN</name>
<evidence type="ECO:0000256" key="3">
    <source>
        <dbReference type="ARBA" id="ARBA00022692"/>
    </source>
</evidence>
<feature type="transmembrane region" description="Helical" evidence="6">
    <location>
        <begin position="61"/>
        <end position="81"/>
    </location>
</feature>
<keyword evidence="3 6" id="KW-0812">Transmembrane</keyword>
<dbReference type="Pfam" id="PF05231">
    <property type="entry name" value="MASE1"/>
    <property type="match status" value="1"/>
</dbReference>